<dbReference type="GO" id="GO:0005524">
    <property type="term" value="F:ATP binding"/>
    <property type="evidence" value="ECO:0007669"/>
    <property type="project" value="UniProtKB-UniRule"/>
</dbReference>
<dbReference type="InterPro" id="IPR046349">
    <property type="entry name" value="C1-like_sf"/>
</dbReference>
<comment type="catalytic activity">
    <reaction evidence="36">
        <text>L-threonyl-[protein] + ATP = O-phospho-L-threonyl-[protein] + ADP + H(+)</text>
        <dbReference type="Rhea" id="RHEA:46608"/>
        <dbReference type="Rhea" id="RHEA-COMP:11060"/>
        <dbReference type="Rhea" id="RHEA-COMP:11605"/>
        <dbReference type="ChEBI" id="CHEBI:15378"/>
        <dbReference type="ChEBI" id="CHEBI:30013"/>
        <dbReference type="ChEBI" id="CHEBI:30616"/>
        <dbReference type="ChEBI" id="CHEBI:61977"/>
        <dbReference type="ChEBI" id="CHEBI:456216"/>
        <dbReference type="EC" id="2.7.11.22"/>
    </reaction>
</comment>
<dbReference type="GO" id="GO:0005543">
    <property type="term" value="F:phospholipid binding"/>
    <property type="evidence" value="ECO:0007669"/>
    <property type="project" value="Ensembl"/>
</dbReference>
<evidence type="ECO:0000256" key="29">
    <source>
        <dbReference type="ARBA" id="ARBA00034624"/>
    </source>
</evidence>
<keyword evidence="20" id="KW-0007">Acetylation</keyword>
<dbReference type="VGNC" id="VGNC:70979">
    <property type="gene designation" value="CDK2"/>
</dbReference>
<evidence type="ECO:0000259" key="44">
    <source>
        <dbReference type="PROSITE" id="PS50146"/>
    </source>
</evidence>
<evidence type="ECO:0000259" key="43">
    <source>
        <dbReference type="PROSITE" id="PS50081"/>
    </source>
</evidence>
<keyword evidence="47" id="KW-1185">Reference proteome</keyword>
<evidence type="ECO:0000256" key="6">
    <source>
        <dbReference type="ARBA" id="ARBA00022490"/>
    </source>
</evidence>
<dbReference type="SUPFAM" id="SSF57889">
    <property type="entry name" value="Cysteine-rich domain"/>
    <property type="match status" value="2"/>
</dbReference>
<sequence>MAKERGLISPSDFAQLQKYMESSSVALSSVLLRCAHDWEREEREMGRCARSRLSTHLRCTWTACSSSQRRGVKSDSTKKVSDVLKLFEDGEMAKYVQGDAIGYEGFQQFLKIYLEVDNVPRHLSLALFQSFKTDHCLNEANVTKDVVCLNDVSCYFSLLEGGRPEDKLEFTFKLYDTDRNGILDSSEVDKIILQMMRVAEYLDWDVSELRPILQEMMKEIDYDGSGSVSQAEWVRAGATTVPLLVLLGLEMTLKDDGQHMWRPKRFPRPVYCNLCESSIGLGKQGLSCNLCKYTVHDQCAMKALPCEVSTYAKSRKDIGVQSHVWVRGGCESGRCDRCQKKIRIYHSLTGLHCVWCHLEIHDDCLQAVGHECDCGLLRDHILPPSSIYPSVLASGPDRKNSKTSQKTMDDLNLSTSEALRIDPVPNTHPLLVFVNPKSGGKQGQRVLWKFQYILNPRQVFNLLKDGPEIGLRLFKDVPDGRILVCGGDGTVGWILETIDKANLPVLPPVAVLPLGTGNDLARCLRWGGGYEGQNLAKILKDLETSKVVHMDRWSVEVIPQQTEEKSDPVPFQIINNYFSIGVDASIAHRFHIMREKYPEKFNSRMKNKLWYFEFATSESIFSTCKKLEESLTVEICGKPLDLSNLSLEGIAVLNIPSMHGGSNLWGDTRKPHGDIYGINQALGATAKVITDPDILKTCVPDLSDKRLEVVGLEGAIEMGQIYTKLKNAGRRLAKCSEITFHTTKTLPMQIDGEPWMQTPCTVEKIGEGTYGVVYKARNKLTGEVVALKKIRLDTETEGVPSTAIREISLLKELNHPNIVKLLDVIHTENKLYLVFEFLHQDLKKFMDASALTGIPLPLIKSYLFQLLQGLAFCHSHRVLHRDLKPQNLLINTEGAIKLADFGLARAFGVPVRTYTHEVVTLWYRAPEILLGCKYYSTAVDIWSLGCIFAEMVTRRALFPGDSEIDQLFRIFRTLGTPDEVVWPGVTSMPDYKPSFPKWARQDFSKVVPPLDEDGRSLLSQMLHYDPNKRISAKAALAHPFFQDVTKPVPHLRL</sequence>
<dbReference type="InterPro" id="IPR002219">
    <property type="entry name" value="PKC_DAG/PE"/>
</dbReference>
<dbReference type="Gene3D" id="1.10.510.10">
    <property type="entry name" value="Transferase(Phosphotransferase) domain 1"/>
    <property type="match status" value="1"/>
</dbReference>
<dbReference type="InterPro" id="IPR000756">
    <property type="entry name" value="Diacylglycerol_kin_accessory"/>
</dbReference>
<keyword evidence="10 41" id="KW-0808">Transferase</keyword>
<dbReference type="GeneTree" id="ENSGT00940000157144"/>
<dbReference type="SUPFAM" id="SSF111331">
    <property type="entry name" value="NAD kinase/diacylglycerol kinase-like"/>
    <property type="match status" value="1"/>
</dbReference>
<dbReference type="PROSITE" id="PS50146">
    <property type="entry name" value="DAGK"/>
    <property type="match status" value="1"/>
</dbReference>
<evidence type="ECO:0000256" key="1">
    <source>
        <dbReference type="ARBA" id="ARBA00004514"/>
    </source>
</evidence>
<evidence type="ECO:0000256" key="39">
    <source>
        <dbReference type="ARBA" id="ARBA00060536"/>
    </source>
</evidence>
<comment type="pathway">
    <text evidence="2">Lipid metabolism; glycerolipid metabolism.</text>
</comment>
<dbReference type="InterPro" id="IPR001206">
    <property type="entry name" value="Diacylglycerol_kinase_cat_dom"/>
</dbReference>
<dbReference type="InterPro" id="IPR017441">
    <property type="entry name" value="Protein_kinase_ATP_BS"/>
</dbReference>
<dbReference type="PROSITE" id="PS50081">
    <property type="entry name" value="ZF_DAG_PE_2"/>
    <property type="match status" value="2"/>
</dbReference>
<keyword evidence="21" id="KW-0443">Lipid metabolism</keyword>
<keyword evidence="15" id="KW-0498">Mitosis</keyword>
<evidence type="ECO:0000256" key="11">
    <source>
        <dbReference type="ARBA" id="ARBA00022723"/>
    </source>
</evidence>
<dbReference type="InParanoid" id="A0A1D5Q1X3"/>
<keyword evidence="11" id="KW-0479">Metal-binding</keyword>
<dbReference type="InterPro" id="IPR017438">
    <property type="entry name" value="ATP-NAD_kinase_N"/>
</dbReference>
<evidence type="ECO:0000256" key="34">
    <source>
        <dbReference type="ARBA" id="ARBA00034647"/>
    </source>
</evidence>
<dbReference type="Gene3D" id="1.10.238.10">
    <property type="entry name" value="EF-hand"/>
    <property type="match status" value="1"/>
</dbReference>
<dbReference type="GO" id="GO:0006654">
    <property type="term" value="P:phosphatidic acid biosynthetic process"/>
    <property type="evidence" value="ECO:0007669"/>
    <property type="project" value="Ensembl"/>
</dbReference>
<accession>A0A1D5Q1X3</accession>
<keyword evidence="18" id="KW-0106">Calcium</keyword>
<evidence type="ECO:0000256" key="12">
    <source>
        <dbReference type="ARBA" id="ARBA00022737"/>
    </source>
</evidence>
<dbReference type="InterPro" id="IPR037607">
    <property type="entry name" value="DGK"/>
</dbReference>
<feature type="domain" description="EF-hand" evidence="45">
    <location>
        <begin position="163"/>
        <end position="198"/>
    </location>
</feature>
<evidence type="ECO:0000256" key="7">
    <source>
        <dbReference type="ARBA" id="ARBA00022527"/>
    </source>
</evidence>
<comment type="catalytic activity">
    <reaction evidence="29">
        <text>1-O-hexadecyl-2-(5Z,8Z,11Z,14Z-eicosatetraenoyl)-sn-glycerol + ATP = 1-O-hexadecyl-2-(5Z,8Z,11Z,14Z-eicosatetraenoyl)-sn-glycero-3-phosphate + ADP + H(+)</text>
        <dbReference type="Rhea" id="RHEA:40403"/>
        <dbReference type="ChEBI" id="CHEBI:15378"/>
        <dbReference type="ChEBI" id="CHEBI:30616"/>
        <dbReference type="ChEBI" id="CHEBI:77184"/>
        <dbReference type="ChEBI" id="CHEBI:77186"/>
        <dbReference type="ChEBI" id="CHEBI:456216"/>
    </reaction>
    <physiologicalReaction direction="left-to-right" evidence="29">
        <dbReference type="Rhea" id="RHEA:40404"/>
    </physiologicalReaction>
</comment>
<evidence type="ECO:0000256" key="2">
    <source>
        <dbReference type="ARBA" id="ARBA00005175"/>
    </source>
</evidence>
<comment type="catalytic activity">
    <reaction evidence="25">
        <text>1-octadecanoyl-2-(5Z,8Z,11Z,14Z-eicosatetraenoyl)-sn-glycerol + ATP = 1-octadecanoyl-2-(5Z,8Z,11Z,14Z-eicosatetraenoyl)-sn-glycero-3-phosphate + ADP + H(+)</text>
        <dbReference type="Rhea" id="RHEA:40323"/>
        <dbReference type="ChEBI" id="CHEBI:15378"/>
        <dbReference type="ChEBI" id="CHEBI:30616"/>
        <dbReference type="ChEBI" id="CHEBI:75728"/>
        <dbReference type="ChEBI" id="CHEBI:77091"/>
        <dbReference type="ChEBI" id="CHEBI:456216"/>
    </reaction>
    <physiologicalReaction direction="left-to-right" evidence="25">
        <dbReference type="Rhea" id="RHEA:40324"/>
    </physiologicalReaction>
</comment>
<evidence type="ECO:0000256" key="13">
    <source>
        <dbReference type="ARBA" id="ARBA00022741"/>
    </source>
</evidence>
<comment type="similarity">
    <text evidence="3">Belongs to the protein kinase superfamily. CMGC Ser/Thr protein kinase family. CDC2/CDKX subfamily.</text>
</comment>
<gene>
    <name evidence="49" type="primary">DGKA</name>
    <name evidence="46 48" type="synonym">CDK2</name>
</gene>
<dbReference type="Gene3D" id="3.30.200.20">
    <property type="entry name" value="Phosphorylase Kinase, domain 1"/>
    <property type="match status" value="1"/>
</dbReference>
<dbReference type="InterPro" id="IPR011009">
    <property type="entry name" value="Kinase-like_dom_sf"/>
</dbReference>
<feature type="domain" description="Phorbol-ester/DAG-type" evidence="43">
    <location>
        <begin position="258"/>
        <end position="306"/>
    </location>
</feature>
<evidence type="ECO:0000256" key="23">
    <source>
        <dbReference type="ARBA" id="ARBA00023371"/>
    </source>
</evidence>
<dbReference type="Pfam" id="PF14513">
    <property type="entry name" value="DAG_kinase_N"/>
    <property type="match status" value="1"/>
</dbReference>
<dbReference type="Bgee" id="ENSMMUG00000018814">
    <property type="expression patterns" value="Expressed in colon and 21 other cell types or tissues"/>
</dbReference>
<keyword evidence="22" id="KW-0131">Cell cycle</keyword>
<comment type="catalytic activity">
    <reaction evidence="38">
        <text>a 1-O-alkyl-sn-glycerol + ATP = a 1-O-alkyl-sn-glycero-3-phosphate + ADP + H(+)</text>
        <dbReference type="Rhea" id="RHEA:16937"/>
        <dbReference type="ChEBI" id="CHEBI:15378"/>
        <dbReference type="ChEBI" id="CHEBI:15850"/>
        <dbReference type="ChEBI" id="CHEBI:30616"/>
        <dbReference type="ChEBI" id="CHEBI:58014"/>
        <dbReference type="ChEBI" id="CHEBI:456216"/>
        <dbReference type="EC" id="2.7.1.93"/>
    </reaction>
    <physiologicalReaction direction="left-to-right" evidence="38">
        <dbReference type="Rhea" id="RHEA:16938"/>
    </physiologicalReaction>
</comment>
<dbReference type="GO" id="GO:0007200">
    <property type="term" value="P:phospholipase C-activating G protein-coupled receptor signaling pathway"/>
    <property type="evidence" value="ECO:0007669"/>
    <property type="project" value="InterPro"/>
</dbReference>
<dbReference type="GO" id="GO:0046834">
    <property type="term" value="P:lipid phosphorylation"/>
    <property type="evidence" value="ECO:0007669"/>
    <property type="project" value="Ensembl"/>
</dbReference>
<dbReference type="EC" id="2.7.1.107" evidence="41"/>
<evidence type="ECO:0000256" key="15">
    <source>
        <dbReference type="ARBA" id="ARBA00022776"/>
    </source>
</evidence>
<dbReference type="FunFam" id="3.30.200.20:FF:000599">
    <property type="entry name" value="Cyclin-dependent kinase 2"/>
    <property type="match status" value="1"/>
</dbReference>
<dbReference type="GO" id="GO:0051301">
    <property type="term" value="P:cell division"/>
    <property type="evidence" value="ECO:0007669"/>
    <property type="project" value="UniProtKB-KW"/>
</dbReference>
<evidence type="ECO:0000313" key="49">
    <source>
        <dbReference type="VGNC" id="VGNC:71780"/>
    </source>
</evidence>
<dbReference type="SMR" id="A0A1D5Q1X3"/>
<evidence type="ECO:0000256" key="31">
    <source>
        <dbReference type="ARBA" id="ARBA00034636"/>
    </source>
</evidence>
<dbReference type="GO" id="GO:0004143">
    <property type="term" value="F:ATP-dependent diacylglycerol kinase activity"/>
    <property type="evidence" value="ECO:0007669"/>
    <property type="project" value="UniProtKB-EC"/>
</dbReference>
<dbReference type="Proteomes" id="UP000006718">
    <property type="component" value="Chromosome 11"/>
</dbReference>
<dbReference type="GO" id="GO:0005509">
    <property type="term" value="F:calcium ion binding"/>
    <property type="evidence" value="ECO:0007669"/>
    <property type="project" value="InterPro"/>
</dbReference>
<evidence type="ECO:0000256" key="3">
    <source>
        <dbReference type="ARBA" id="ARBA00006485"/>
    </source>
</evidence>
<keyword evidence="13 40" id="KW-0547">Nucleotide-binding</keyword>
<dbReference type="PROSITE" id="PS50222">
    <property type="entry name" value="EF_HAND_2"/>
    <property type="match status" value="2"/>
</dbReference>
<dbReference type="Pfam" id="PF00781">
    <property type="entry name" value="DAGK_cat"/>
    <property type="match status" value="1"/>
</dbReference>
<dbReference type="GO" id="GO:0008270">
    <property type="term" value="F:zinc ion binding"/>
    <property type="evidence" value="ECO:0007669"/>
    <property type="project" value="UniProtKB-KW"/>
</dbReference>
<dbReference type="Gene3D" id="1.10.238.110">
    <property type="entry name" value="Diacylglycerol kinase alpha"/>
    <property type="match status" value="1"/>
</dbReference>
<comment type="catalytic activity">
    <reaction evidence="31">
        <text>1-hexadecanoyl-2-(9Z-octadecenoyl)-sn-glycerol + ATP = 1-hexadecanoyl-2-(9Z-octadecenoyl)-sn-glycero-3-phosphate + ADP + H(+)</text>
        <dbReference type="Rhea" id="RHEA:43416"/>
        <dbReference type="ChEBI" id="CHEBI:15378"/>
        <dbReference type="ChEBI" id="CHEBI:30616"/>
        <dbReference type="ChEBI" id="CHEBI:64839"/>
        <dbReference type="ChEBI" id="CHEBI:75466"/>
        <dbReference type="ChEBI" id="CHEBI:456216"/>
    </reaction>
    <physiologicalReaction direction="left-to-right" evidence="31">
        <dbReference type="Rhea" id="RHEA:43417"/>
    </physiologicalReaction>
</comment>
<keyword evidence="14" id="KW-0863">Zinc-finger</keyword>
<comment type="catalytic activity">
    <reaction evidence="26">
        <text>a 1,2-diacyl-sn-glycerol + ATP = a 1,2-diacyl-sn-glycero-3-phosphate + ADP + H(+)</text>
        <dbReference type="Rhea" id="RHEA:10272"/>
        <dbReference type="ChEBI" id="CHEBI:15378"/>
        <dbReference type="ChEBI" id="CHEBI:17815"/>
        <dbReference type="ChEBI" id="CHEBI:30616"/>
        <dbReference type="ChEBI" id="CHEBI:58608"/>
        <dbReference type="ChEBI" id="CHEBI:456216"/>
        <dbReference type="EC" id="2.7.1.107"/>
    </reaction>
    <physiologicalReaction direction="left-to-right" evidence="26">
        <dbReference type="Rhea" id="RHEA:10273"/>
    </physiologicalReaction>
</comment>
<evidence type="ECO:0000256" key="25">
    <source>
        <dbReference type="ARBA" id="ARBA00023400"/>
    </source>
</evidence>
<feature type="domain" description="Phorbol-ester/DAG-type" evidence="43">
    <location>
        <begin position="322"/>
        <end position="372"/>
    </location>
</feature>
<evidence type="ECO:0000256" key="22">
    <source>
        <dbReference type="ARBA" id="ARBA00023306"/>
    </source>
</evidence>
<evidence type="ECO:0000256" key="30">
    <source>
        <dbReference type="ARBA" id="ARBA00034632"/>
    </source>
</evidence>
<dbReference type="GO" id="GO:0004693">
    <property type="term" value="F:cyclin-dependent protein serine/threonine kinase activity"/>
    <property type="evidence" value="ECO:0007669"/>
    <property type="project" value="UniProtKB-EC"/>
</dbReference>
<dbReference type="AlphaFoldDB" id="A0A1D5Q1X3"/>
<dbReference type="VEuPathDB" id="HostDB:ENSMMUG00000018814"/>
<evidence type="ECO:0000256" key="28">
    <source>
        <dbReference type="ARBA" id="ARBA00034614"/>
    </source>
</evidence>
<keyword evidence="12" id="KW-0677">Repeat</keyword>
<dbReference type="Gene3D" id="3.30.60.20">
    <property type="match status" value="2"/>
</dbReference>
<keyword evidence="8" id="KW-0597">Phosphoprotein</keyword>
<dbReference type="PANTHER" id="PTHR11255">
    <property type="entry name" value="DIACYLGLYCEROL KINASE"/>
    <property type="match status" value="1"/>
</dbReference>
<reference evidence="46" key="4">
    <citation type="submission" date="2025-09" db="UniProtKB">
        <authorList>
            <consortium name="Ensembl"/>
        </authorList>
    </citation>
    <scope>IDENTIFICATION</scope>
    <source>
        <strain evidence="46">17573</strain>
    </source>
</reference>
<evidence type="ECO:0000256" key="41">
    <source>
        <dbReference type="RuleBase" id="RU361128"/>
    </source>
</evidence>
<dbReference type="FunFam" id="2.60.200.40:FF:000003">
    <property type="entry name" value="Diacylglycerol kinase"/>
    <property type="match status" value="1"/>
</dbReference>
<name>A0A1D5Q1X3_MACMU</name>
<dbReference type="InterPro" id="IPR038199">
    <property type="entry name" value="DGK_typeI_N_sf"/>
</dbReference>
<reference evidence="46" key="3">
    <citation type="submission" date="2025-08" db="UniProtKB">
        <authorList>
            <consortium name="Ensembl"/>
        </authorList>
    </citation>
    <scope>IDENTIFICATION</scope>
    <source>
        <strain evidence="46">17573</strain>
    </source>
</reference>
<dbReference type="InterPro" id="IPR008271">
    <property type="entry name" value="Ser/Thr_kinase_AS"/>
</dbReference>
<feature type="domain" description="EF-hand" evidence="45">
    <location>
        <begin position="208"/>
        <end position="243"/>
    </location>
</feature>
<keyword evidence="7" id="KW-0723">Serine/threonine-protein kinase</keyword>
<dbReference type="VGNC" id="VGNC:71780">
    <property type="gene designation" value="DGKA"/>
</dbReference>
<dbReference type="InterPro" id="IPR029477">
    <property type="entry name" value="DAG_kinase_typeI_N"/>
</dbReference>
<keyword evidence="17" id="KW-0862">Zinc</keyword>
<dbReference type="GO" id="GO:0005829">
    <property type="term" value="C:cytosol"/>
    <property type="evidence" value="ECO:0007669"/>
    <property type="project" value="UniProtKB-SubCell"/>
</dbReference>
<evidence type="ECO:0000256" key="19">
    <source>
        <dbReference type="ARBA" id="ARBA00022840"/>
    </source>
</evidence>
<dbReference type="SUPFAM" id="SSF47473">
    <property type="entry name" value="EF-hand"/>
    <property type="match status" value="2"/>
</dbReference>
<dbReference type="CDD" id="cd00051">
    <property type="entry name" value="EFh"/>
    <property type="match status" value="1"/>
</dbReference>
<dbReference type="Gene3D" id="3.40.50.10330">
    <property type="entry name" value="Probable inorganic polyphosphate/atp-NAD kinase, domain 1"/>
    <property type="match status" value="1"/>
</dbReference>
<evidence type="ECO:0000313" key="48">
    <source>
        <dbReference type="VGNC" id="VGNC:70979"/>
    </source>
</evidence>
<evidence type="ECO:0000256" key="35">
    <source>
        <dbReference type="ARBA" id="ARBA00045593"/>
    </source>
</evidence>
<evidence type="ECO:0000256" key="38">
    <source>
        <dbReference type="ARBA" id="ARBA00049500"/>
    </source>
</evidence>
<dbReference type="GO" id="GO:0047649">
    <property type="term" value="F:alkylglycerol kinase activity"/>
    <property type="evidence" value="ECO:0007669"/>
    <property type="project" value="UniProtKB-EC"/>
</dbReference>
<dbReference type="PROSITE" id="PS00107">
    <property type="entry name" value="PROTEIN_KINASE_ATP"/>
    <property type="match status" value="1"/>
</dbReference>
<dbReference type="GO" id="GO:0106310">
    <property type="term" value="F:protein serine kinase activity"/>
    <property type="evidence" value="ECO:0007669"/>
    <property type="project" value="RHEA"/>
</dbReference>
<comment type="function">
    <text evidence="35">Diacylglycerol kinase that converts diacylglycerol/DAG into phosphatidic acid/phosphatidate/PA and regulates the respective levels of these two bioactive lipids. Thereby, acts as a central switch between the signaling pathways activated by these second messengers with different cellular targets and opposite effects in numerous biological processes. Also plays an important role in the biosynthesis of complex lipids. Can also phosphorylate 1-alkyl-2-acylglycerol in vitro as efficiently as diacylglycerol provided it contains an arachidonoyl group. Also involved in the production of alkyl-lysophosphatidic acid, another bioactive lipid, through the phosphorylation of 1-alkyl-2-acetyl glycerol.</text>
</comment>
<dbReference type="CDD" id="cd20890">
    <property type="entry name" value="C1_DGKalpha_rpt2"/>
    <property type="match status" value="1"/>
</dbReference>
<dbReference type="PROSITE" id="PS50011">
    <property type="entry name" value="PROTEIN_KINASE_DOM"/>
    <property type="match status" value="1"/>
</dbReference>
<comment type="subunit">
    <text evidence="5">Monomer.</text>
</comment>
<dbReference type="CDD" id="cd07860">
    <property type="entry name" value="STKc_CDK2_3"/>
    <property type="match status" value="1"/>
</dbReference>
<dbReference type="FunFam" id="1.10.510.10:FF:000144">
    <property type="entry name" value="Cyclin-dependent kinase 2"/>
    <property type="match status" value="1"/>
</dbReference>
<evidence type="ECO:0000256" key="37">
    <source>
        <dbReference type="ARBA" id="ARBA00048367"/>
    </source>
</evidence>
<reference evidence="47" key="1">
    <citation type="journal article" date="2007" name="Science">
        <title>Evolutionary and biomedical insights from the rhesus macaque genome.</title>
        <authorList>
            <person name="Gibbs R.A."/>
            <person name="Rogers J."/>
            <person name="Katze M.G."/>
            <person name="Bumgarner R."/>
            <person name="Weinstock G.M."/>
            <person name="Mardis E.R."/>
            <person name="Remington K.A."/>
            <person name="Strausberg R.L."/>
            <person name="Venter J.C."/>
            <person name="Wilson R.K."/>
            <person name="Batzer M.A."/>
            <person name="Bustamante C.D."/>
            <person name="Eichler E.E."/>
            <person name="Hahn M.W."/>
            <person name="Hardison R.C."/>
            <person name="Makova K.D."/>
            <person name="Miller W."/>
            <person name="Milosavljevic A."/>
            <person name="Palermo R.E."/>
            <person name="Siepel A."/>
            <person name="Sikela J.M."/>
            <person name="Attaway T."/>
            <person name="Bell S."/>
            <person name="Bernard K.E."/>
            <person name="Buhay C.J."/>
            <person name="Chandrabose M.N."/>
            <person name="Dao M."/>
            <person name="Davis C."/>
            <person name="Delehaunty K.D."/>
            <person name="Ding Y."/>
            <person name="Dinh H.H."/>
            <person name="Dugan-Rocha S."/>
            <person name="Fulton L.A."/>
            <person name="Gabisi R.A."/>
            <person name="Garner T.T."/>
            <person name="Godfrey J."/>
            <person name="Hawes A.C."/>
            <person name="Hernandez J."/>
            <person name="Hines S."/>
            <person name="Holder M."/>
            <person name="Hume J."/>
            <person name="Jhangiani S.N."/>
            <person name="Joshi V."/>
            <person name="Khan Z.M."/>
            <person name="Kirkness E.F."/>
            <person name="Cree A."/>
            <person name="Fowler R.G."/>
            <person name="Lee S."/>
            <person name="Lewis L.R."/>
            <person name="Li Z."/>
            <person name="Liu Y.-S."/>
            <person name="Moore S.M."/>
            <person name="Muzny D."/>
            <person name="Nazareth L.V."/>
            <person name="Ngo D.N."/>
            <person name="Okwuonu G.O."/>
            <person name="Pai G."/>
            <person name="Parker D."/>
            <person name="Paul H.A."/>
            <person name="Pfannkoch C."/>
            <person name="Pohl C.S."/>
            <person name="Rogers Y.-H.C."/>
            <person name="Ruiz S.J."/>
            <person name="Sabo A."/>
            <person name="Santibanez J."/>
            <person name="Schneider B.W."/>
            <person name="Smith S.M."/>
            <person name="Sodergren E."/>
            <person name="Svatek A.F."/>
            <person name="Utterback T.R."/>
            <person name="Vattathil S."/>
            <person name="Warren W."/>
            <person name="White C.S."/>
            <person name="Chinwalla A.T."/>
            <person name="Feng Y."/>
            <person name="Halpern A.L."/>
            <person name="Hillier L.W."/>
            <person name="Huang X."/>
            <person name="Minx P."/>
            <person name="Nelson J.O."/>
            <person name="Pepin K.H."/>
            <person name="Qin X."/>
            <person name="Sutton G.G."/>
            <person name="Venter E."/>
            <person name="Walenz B.P."/>
            <person name="Wallis J.W."/>
            <person name="Worley K.C."/>
            <person name="Yang S.-P."/>
            <person name="Jones S.M."/>
            <person name="Marra M.A."/>
            <person name="Rocchi M."/>
            <person name="Schein J.E."/>
            <person name="Baertsch R."/>
            <person name="Clarke L."/>
            <person name="Csuros M."/>
            <person name="Glasscock J."/>
            <person name="Harris R.A."/>
            <person name="Havlak P."/>
            <person name="Jackson A.R."/>
            <person name="Jiang H."/>
            <person name="Liu Y."/>
            <person name="Messina D.N."/>
            <person name="Shen Y."/>
            <person name="Song H.X.-Z."/>
            <person name="Wylie T."/>
            <person name="Zhang L."/>
            <person name="Birney E."/>
            <person name="Han K."/>
            <person name="Konkel M.K."/>
            <person name="Lee J."/>
            <person name="Smit A.F.A."/>
            <person name="Ullmer B."/>
            <person name="Wang H."/>
            <person name="Xing J."/>
            <person name="Burhans R."/>
            <person name="Cheng Z."/>
            <person name="Karro J.E."/>
            <person name="Ma J."/>
            <person name="Raney B."/>
            <person name="She X."/>
            <person name="Cox M.J."/>
            <person name="Demuth J.P."/>
            <person name="Dumas L.J."/>
            <person name="Han S.-G."/>
            <person name="Hopkins J."/>
            <person name="Karimpour-Fard A."/>
            <person name="Kim Y.H."/>
            <person name="Pollack J.R."/>
            <person name="Vinar T."/>
            <person name="Addo-Quaye C."/>
            <person name="Degenhardt J."/>
            <person name="Denby A."/>
            <person name="Hubisz M.J."/>
            <person name="Indap A."/>
            <person name="Kosiol C."/>
            <person name="Lahn B.T."/>
            <person name="Lawson H.A."/>
            <person name="Marklein A."/>
            <person name="Nielsen R."/>
            <person name="Vallender E.J."/>
            <person name="Clark A.G."/>
            <person name="Ferguson B."/>
            <person name="Hernandez R.D."/>
            <person name="Hirani K."/>
            <person name="Kehrer-Sawatzki H."/>
            <person name="Kolb J."/>
            <person name="Patil S."/>
            <person name="Pu L.-L."/>
            <person name="Ren Y."/>
            <person name="Smith D.G."/>
            <person name="Wheeler D.A."/>
            <person name="Schenck I."/>
            <person name="Ball E.V."/>
            <person name="Chen R."/>
            <person name="Cooper D.N."/>
            <person name="Giardine B."/>
            <person name="Hsu F."/>
            <person name="Kent W.J."/>
            <person name="Lesk A."/>
            <person name="Nelson D.L."/>
            <person name="O'brien W.E."/>
            <person name="Pruefer K."/>
            <person name="Stenson P.D."/>
            <person name="Wallace J.C."/>
            <person name="Ke H."/>
            <person name="Liu X.-M."/>
            <person name="Wang P."/>
            <person name="Xiang A.P."/>
            <person name="Yang F."/>
            <person name="Barber G.P."/>
            <person name="Haussler D."/>
            <person name="Karolchik D."/>
            <person name="Kern A.D."/>
            <person name="Kuhn R.M."/>
            <person name="Smith K.E."/>
            <person name="Zwieg A.S."/>
        </authorList>
    </citation>
    <scope>NUCLEOTIDE SEQUENCE [LARGE SCALE GENOMIC DNA]</scope>
    <source>
        <strain evidence="47">17573</strain>
    </source>
</reference>
<dbReference type="GO" id="GO:0030168">
    <property type="term" value="P:platelet activation"/>
    <property type="evidence" value="ECO:0007669"/>
    <property type="project" value="UniProtKB-ARBA"/>
</dbReference>
<comment type="catalytic activity">
    <reaction evidence="32">
        <text>1-O-hexadecyl-2-(9Z-octadecenoyl)-sn-glycerol + ATP = 1-O-hexadecyl-2-(9Z-octadecenoyl)-sn-glycero-3-phosphate + ADP + H(+)</text>
        <dbReference type="Rhea" id="RHEA:40407"/>
        <dbReference type="ChEBI" id="CHEBI:15378"/>
        <dbReference type="ChEBI" id="CHEBI:30616"/>
        <dbReference type="ChEBI" id="CHEBI:77185"/>
        <dbReference type="ChEBI" id="CHEBI:77187"/>
        <dbReference type="ChEBI" id="CHEBI:456216"/>
    </reaction>
    <physiologicalReaction direction="left-to-right" evidence="32">
        <dbReference type="Rhea" id="RHEA:40408"/>
    </physiologicalReaction>
</comment>
<dbReference type="STRING" id="9544.ENSMMUP00000042035"/>
<dbReference type="SMART" id="SM00045">
    <property type="entry name" value="DAGKa"/>
    <property type="match status" value="1"/>
</dbReference>
<dbReference type="SMART" id="SM00109">
    <property type="entry name" value="C1"/>
    <property type="match status" value="2"/>
</dbReference>
<protein>
    <recommendedName>
        <fullName evidence="41">Diacylglycerol kinase</fullName>
        <shortName evidence="41">DAG kinase</shortName>
        <ecNumber evidence="41">2.7.1.107</ecNumber>
    </recommendedName>
</protein>
<comment type="catalytic activity">
    <reaction evidence="23">
        <text>1,2-di-(9Z-octadecenoyl)-sn-glycerol + ATP = 1,2-di-(9Z-octadecenoyl)-sn-glycero-3-phosphate + ADP + H(+)</text>
        <dbReference type="Rhea" id="RHEA:40327"/>
        <dbReference type="ChEBI" id="CHEBI:15378"/>
        <dbReference type="ChEBI" id="CHEBI:30616"/>
        <dbReference type="ChEBI" id="CHEBI:52333"/>
        <dbReference type="ChEBI" id="CHEBI:74546"/>
        <dbReference type="ChEBI" id="CHEBI:456216"/>
    </reaction>
    <physiologicalReaction direction="left-to-right" evidence="23">
        <dbReference type="Rhea" id="RHEA:40328"/>
    </physiologicalReaction>
</comment>
<feature type="domain" description="Protein kinase" evidence="42">
    <location>
        <begin position="759"/>
        <end position="1041"/>
    </location>
</feature>
<dbReference type="Pfam" id="PF00130">
    <property type="entry name" value="C1_1"/>
    <property type="match status" value="2"/>
</dbReference>
<dbReference type="InterPro" id="IPR047469">
    <property type="entry name" value="C1_DGKalpha_rpt2"/>
</dbReference>
<evidence type="ECO:0000259" key="42">
    <source>
        <dbReference type="PROSITE" id="PS50011"/>
    </source>
</evidence>
<comment type="catalytic activity">
    <reaction evidence="33">
        <text>1-O-alkyl-2-acyl-sn-glycerol + ATP = 1-O-alkyl-2-acyl-sn-glycero-3-phosphate + ADP + H(+)</text>
        <dbReference type="Rhea" id="RHEA:44072"/>
        <dbReference type="ChEBI" id="CHEBI:15378"/>
        <dbReference type="ChEBI" id="CHEBI:30616"/>
        <dbReference type="ChEBI" id="CHEBI:52595"/>
        <dbReference type="ChEBI" id="CHEBI:73332"/>
        <dbReference type="ChEBI" id="CHEBI:456216"/>
    </reaction>
    <physiologicalReaction direction="left-to-right" evidence="33">
        <dbReference type="Rhea" id="RHEA:44073"/>
    </physiologicalReaction>
</comment>
<dbReference type="InterPro" id="IPR000719">
    <property type="entry name" value="Prot_kinase_dom"/>
</dbReference>
<comment type="pathway">
    <text evidence="39">Glycerolipid metabolism.</text>
</comment>
<dbReference type="Pfam" id="PF00069">
    <property type="entry name" value="Pkinase"/>
    <property type="match status" value="1"/>
</dbReference>
<dbReference type="PROSITE" id="PS00108">
    <property type="entry name" value="PROTEIN_KINASE_ST"/>
    <property type="match status" value="1"/>
</dbReference>
<dbReference type="InterPro" id="IPR002048">
    <property type="entry name" value="EF_hand_dom"/>
</dbReference>
<evidence type="ECO:0000259" key="45">
    <source>
        <dbReference type="PROSITE" id="PS50222"/>
    </source>
</evidence>
<comment type="catalytic activity">
    <reaction evidence="28">
        <text>1-O-hexadecyl-sn-glycerol + ATP = 1-O-hexadecyl-sn-glycero-3-phosphate + ADP + H(+)</text>
        <dbReference type="Rhea" id="RHEA:41672"/>
        <dbReference type="ChEBI" id="CHEBI:15378"/>
        <dbReference type="ChEBI" id="CHEBI:30616"/>
        <dbReference type="ChEBI" id="CHEBI:34115"/>
        <dbReference type="ChEBI" id="CHEBI:77580"/>
        <dbReference type="ChEBI" id="CHEBI:456216"/>
    </reaction>
    <physiologicalReaction direction="left-to-right" evidence="28">
        <dbReference type="Rhea" id="RHEA:41673"/>
    </physiologicalReaction>
</comment>
<dbReference type="PROSITE" id="PS00018">
    <property type="entry name" value="EF_HAND_1"/>
    <property type="match status" value="2"/>
</dbReference>
<keyword evidence="6" id="KW-0963">Cytoplasm</keyword>
<dbReference type="UniPathway" id="UPA00230"/>
<evidence type="ECO:0000256" key="16">
    <source>
        <dbReference type="ARBA" id="ARBA00022777"/>
    </source>
</evidence>
<dbReference type="CDD" id="cd20799">
    <property type="entry name" value="C1_DGK_typeI_rpt1"/>
    <property type="match status" value="1"/>
</dbReference>
<dbReference type="FunCoup" id="A0A1D5Q1X3">
    <property type="interactions" value="711"/>
</dbReference>
<evidence type="ECO:0000256" key="9">
    <source>
        <dbReference type="ARBA" id="ARBA00022618"/>
    </source>
</evidence>
<dbReference type="InterPro" id="IPR016064">
    <property type="entry name" value="NAD/diacylglycerol_kinase_sf"/>
</dbReference>
<dbReference type="ExpressionAtlas" id="A0A1D5Q1X3">
    <property type="expression patterns" value="baseline"/>
</dbReference>
<evidence type="ECO:0000256" key="24">
    <source>
        <dbReference type="ARBA" id="ARBA00023395"/>
    </source>
</evidence>
<dbReference type="Ensembl" id="ENSMMUT00000058081.2">
    <property type="protein sequence ID" value="ENSMMUP00000042035.2"/>
    <property type="gene ID" value="ENSMMUG00000018814.4"/>
</dbReference>
<comment type="subcellular location">
    <subcellularLocation>
        <location evidence="1">Cytoplasm</location>
        <location evidence="1">Cytosol</location>
    </subcellularLocation>
</comment>
<evidence type="ECO:0000256" key="14">
    <source>
        <dbReference type="ARBA" id="ARBA00022771"/>
    </source>
</evidence>
<keyword evidence="9" id="KW-0132">Cell division</keyword>
<dbReference type="FunFam" id="1.10.238.10:FF:000017">
    <property type="entry name" value="Diacylglycerol kinase"/>
    <property type="match status" value="1"/>
</dbReference>
<dbReference type="GO" id="GO:0046339">
    <property type="term" value="P:diacylglycerol metabolic process"/>
    <property type="evidence" value="ECO:0007669"/>
    <property type="project" value="Ensembl"/>
</dbReference>
<evidence type="ECO:0000256" key="5">
    <source>
        <dbReference type="ARBA" id="ARBA00011245"/>
    </source>
</evidence>
<dbReference type="SMART" id="SM00046">
    <property type="entry name" value="DAGKc"/>
    <property type="match status" value="1"/>
</dbReference>
<dbReference type="FunFam" id="3.30.60.20:FF:000039">
    <property type="entry name" value="Diacylglycerol kinase"/>
    <property type="match status" value="1"/>
</dbReference>
<evidence type="ECO:0000313" key="47">
    <source>
        <dbReference type="Proteomes" id="UP000006718"/>
    </source>
</evidence>
<proteinExistence type="inferred from homology"/>
<evidence type="ECO:0000256" key="36">
    <source>
        <dbReference type="ARBA" id="ARBA00047811"/>
    </source>
</evidence>
<evidence type="ECO:0000256" key="40">
    <source>
        <dbReference type="PROSITE-ProRule" id="PRU10141"/>
    </source>
</evidence>
<evidence type="ECO:0000256" key="21">
    <source>
        <dbReference type="ARBA" id="ARBA00023098"/>
    </source>
</evidence>
<dbReference type="Pfam" id="PF00609">
    <property type="entry name" value="DAGK_acc"/>
    <property type="match status" value="1"/>
</dbReference>
<comment type="catalytic activity">
    <reaction evidence="24">
        <text>1,2-didecanoyl-sn-glycerol + ATP = 1,2-didecanoyl-sn-glycero-3-phosphate + ADP + H(+)</text>
        <dbReference type="Rhea" id="RHEA:43428"/>
        <dbReference type="ChEBI" id="CHEBI:15378"/>
        <dbReference type="ChEBI" id="CHEBI:18155"/>
        <dbReference type="ChEBI" id="CHEBI:30616"/>
        <dbReference type="ChEBI" id="CHEBI:78227"/>
        <dbReference type="ChEBI" id="CHEBI:456216"/>
    </reaction>
    <physiologicalReaction direction="left-to-right" evidence="24">
        <dbReference type="Rhea" id="RHEA:43429"/>
    </physiologicalReaction>
</comment>
<comment type="catalytic activity">
    <reaction evidence="30">
        <text>1,2-dihexadecanoyl-sn-glycerol + ATP = 1,2-dihexadecanoyl-sn-glycero-3-phosphate + ADP + H(+)</text>
        <dbReference type="Rhea" id="RHEA:63324"/>
        <dbReference type="ChEBI" id="CHEBI:15378"/>
        <dbReference type="ChEBI" id="CHEBI:30616"/>
        <dbReference type="ChEBI" id="CHEBI:72859"/>
        <dbReference type="ChEBI" id="CHEBI:82929"/>
        <dbReference type="ChEBI" id="CHEBI:456216"/>
    </reaction>
    <physiologicalReaction direction="left-to-right" evidence="30">
        <dbReference type="Rhea" id="RHEA:63325"/>
    </physiologicalReaction>
</comment>
<reference evidence="46" key="2">
    <citation type="submission" date="2019-01" db="EMBL/GenBank/DDBJ databases">
        <authorList>
            <person name="Graves T."/>
            <person name="Eichler E.E."/>
            <person name="Wilson R.K."/>
        </authorList>
    </citation>
    <scope>NUCLEOTIDE SEQUENCE [LARGE SCALE GENOMIC DNA]</scope>
    <source>
        <strain evidence="46">17573</strain>
    </source>
</reference>
<dbReference type="InterPro" id="IPR011992">
    <property type="entry name" value="EF-hand-dom_pair"/>
</dbReference>
<organism evidence="46 47">
    <name type="scientific">Macaca mulatta</name>
    <name type="common">Rhesus macaque</name>
    <dbReference type="NCBI Taxonomy" id="9544"/>
    <lineage>
        <taxon>Eukaryota</taxon>
        <taxon>Metazoa</taxon>
        <taxon>Chordata</taxon>
        <taxon>Craniata</taxon>
        <taxon>Vertebrata</taxon>
        <taxon>Euteleostomi</taxon>
        <taxon>Mammalia</taxon>
        <taxon>Eutheria</taxon>
        <taxon>Euarchontoglires</taxon>
        <taxon>Primates</taxon>
        <taxon>Haplorrhini</taxon>
        <taxon>Catarrhini</taxon>
        <taxon>Cercopithecidae</taxon>
        <taxon>Cercopithecinae</taxon>
        <taxon>Macaca</taxon>
    </lineage>
</organism>
<dbReference type="FunFam" id="3.40.50.10330:FF:000003">
    <property type="entry name" value="Diacylglycerol kinase"/>
    <property type="match status" value="1"/>
</dbReference>
<keyword evidence="19 40" id="KW-0067">ATP-binding</keyword>
<dbReference type="SMART" id="SM00220">
    <property type="entry name" value="S_TKc"/>
    <property type="match status" value="1"/>
</dbReference>
<evidence type="ECO:0000313" key="46">
    <source>
        <dbReference type="Ensembl" id="ENSMMUP00000042035.2"/>
    </source>
</evidence>
<evidence type="ECO:0000256" key="32">
    <source>
        <dbReference type="ARBA" id="ARBA00034638"/>
    </source>
</evidence>
<keyword evidence="16 41" id="KW-0418">Kinase</keyword>
<feature type="domain" description="DAGKc" evidence="44">
    <location>
        <begin position="425"/>
        <end position="559"/>
    </location>
</feature>
<dbReference type="PROSITE" id="PS00479">
    <property type="entry name" value="ZF_DAG_PE_1"/>
    <property type="match status" value="1"/>
</dbReference>
<evidence type="ECO:0000256" key="26">
    <source>
        <dbReference type="ARBA" id="ARBA00023411"/>
    </source>
</evidence>
<comment type="catalytic activity">
    <reaction evidence="27">
        <text>2-(9Z-octadecenoyl)-glycerol + ATP = 2-(9Z-octadecenoyl)-sn-glycero-3-phosphate + ADP + H(+)</text>
        <dbReference type="Rhea" id="RHEA:63328"/>
        <dbReference type="ChEBI" id="CHEBI:15378"/>
        <dbReference type="ChEBI" id="CHEBI:30616"/>
        <dbReference type="ChEBI" id="CHEBI:73990"/>
        <dbReference type="ChEBI" id="CHEBI:77593"/>
        <dbReference type="ChEBI" id="CHEBI:456216"/>
    </reaction>
    <physiologicalReaction direction="left-to-right" evidence="27">
        <dbReference type="Rhea" id="RHEA:63329"/>
    </physiologicalReaction>
</comment>
<evidence type="ECO:0000256" key="10">
    <source>
        <dbReference type="ARBA" id="ARBA00022679"/>
    </source>
</evidence>
<comment type="catalytic activity">
    <reaction evidence="34">
        <text>1-O-hexadecyl-2-acetyl-sn-glycerol + ATP = 1-O-hexadecyl-2-acetyl-sn-glycero-3-phosphate + ADP + H(+)</text>
        <dbReference type="Rhea" id="RHEA:41676"/>
        <dbReference type="ChEBI" id="CHEBI:15378"/>
        <dbReference type="ChEBI" id="CHEBI:30616"/>
        <dbReference type="ChEBI" id="CHEBI:75936"/>
        <dbReference type="ChEBI" id="CHEBI:78385"/>
        <dbReference type="ChEBI" id="CHEBI:456216"/>
    </reaction>
    <physiologicalReaction direction="left-to-right" evidence="34">
        <dbReference type="Rhea" id="RHEA:41677"/>
    </physiologicalReaction>
</comment>
<dbReference type="SMART" id="SM00054">
    <property type="entry name" value="EFh"/>
    <property type="match status" value="2"/>
</dbReference>
<dbReference type="PANTHER" id="PTHR11255:SF38">
    <property type="entry name" value="DIACYLGLYCEROL KINASE ALPHA"/>
    <property type="match status" value="1"/>
</dbReference>
<comment type="catalytic activity">
    <reaction evidence="37">
        <text>L-seryl-[protein] + ATP = O-phospho-L-seryl-[protein] + ADP + H(+)</text>
        <dbReference type="Rhea" id="RHEA:17989"/>
        <dbReference type="Rhea" id="RHEA-COMP:9863"/>
        <dbReference type="Rhea" id="RHEA-COMP:11604"/>
        <dbReference type="ChEBI" id="CHEBI:15378"/>
        <dbReference type="ChEBI" id="CHEBI:29999"/>
        <dbReference type="ChEBI" id="CHEBI:30616"/>
        <dbReference type="ChEBI" id="CHEBI:83421"/>
        <dbReference type="ChEBI" id="CHEBI:456216"/>
        <dbReference type="EC" id="2.7.11.22"/>
    </reaction>
</comment>
<evidence type="ECO:0000256" key="27">
    <source>
        <dbReference type="ARBA" id="ARBA00034613"/>
    </source>
</evidence>
<dbReference type="Gene3D" id="2.60.200.40">
    <property type="match status" value="1"/>
</dbReference>
<dbReference type="SUPFAM" id="SSF56112">
    <property type="entry name" value="Protein kinase-like (PK-like)"/>
    <property type="match status" value="1"/>
</dbReference>
<dbReference type="FunFam" id="3.30.60.20:FF:000047">
    <property type="entry name" value="Diacylglycerol kinase"/>
    <property type="match status" value="1"/>
</dbReference>
<evidence type="ECO:0000256" key="17">
    <source>
        <dbReference type="ARBA" id="ARBA00022833"/>
    </source>
</evidence>
<feature type="binding site" evidence="40">
    <location>
        <position position="788"/>
    </location>
    <ligand>
        <name>ATP</name>
        <dbReference type="ChEBI" id="CHEBI:30616"/>
    </ligand>
</feature>
<evidence type="ECO:0000256" key="8">
    <source>
        <dbReference type="ARBA" id="ARBA00022553"/>
    </source>
</evidence>
<dbReference type="GO" id="GO:0005886">
    <property type="term" value="C:plasma membrane"/>
    <property type="evidence" value="ECO:0007669"/>
    <property type="project" value="Ensembl"/>
</dbReference>
<dbReference type="InterPro" id="IPR018247">
    <property type="entry name" value="EF_Hand_1_Ca_BS"/>
</dbReference>
<evidence type="ECO:0000256" key="4">
    <source>
        <dbReference type="ARBA" id="ARBA00009280"/>
    </source>
</evidence>
<comment type="similarity">
    <text evidence="4 41">Belongs to the eukaryotic diacylglycerol kinase family.</text>
</comment>
<evidence type="ECO:0000256" key="20">
    <source>
        <dbReference type="ARBA" id="ARBA00022990"/>
    </source>
</evidence>
<evidence type="ECO:0000256" key="18">
    <source>
        <dbReference type="ARBA" id="ARBA00022837"/>
    </source>
</evidence>
<evidence type="ECO:0000256" key="33">
    <source>
        <dbReference type="ARBA" id="ARBA00034642"/>
    </source>
</evidence>